<organism evidence="10 11">
    <name type="scientific">Niabella digestorum</name>
    <dbReference type="NCBI Taxonomy" id="3117701"/>
    <lineage>
        <taxon>Bacteria</taxon>
        <taxon>Pseudomonadati</taxon>
        <taxon>Bacteroidota</taxon>
        <taxon>Chitinophagia</taxon>
        <taxon>Chitinophagales</taxon>
        <taxon>Chitinophagaceae</taxon>
        <taxon>Niabella</taxon>
    </lineage>
</organism>
<dbReference type="SUPFAM" id="SSF51366">
    <property type="entry name" value="Ribulose-phoshate binding barrel"/>
    <property type="match status" value="1"/>
</dbReference>
<dbReference type="InterPro" id="IPR002028">
    <property type="entry name" value="Trp_synthase_suA"/>
</dbReference>
<dbReference type="Proteomes" id="UP001357452">
    <property type="component" value="Unassembled WGS sequence"/>
</dbReference>
<dbReference type="EC" id="4.2.1.20" evidence="8"/>
<evidence type="ECO:0000256" key="3">
    <source>
        <dbReference type="ARBA" id="ARBA00022605"/>
    </source>
</evidence>
<dbReference type="InterPro" id="IPR013785">
    <property type="entry name" value="Aldolase_TIM"/>
</dbReference>
<proteinExistence type="inferred from homology"/>
<dbReference type="RefSeq" id="WP_330973533.1">
    <property type="nucleotide sequence ID" value="NZ_JAZGLY010000001.1"/>
</dbReference>
<evidence type="ECO:0000256" key="6">
    <source>
        <dbReference type="ARBA" id="ARBA00023239"/>
    </source>
</evidence>
<evidence type="ECO:0000256" key="7">
    <source>
        <dbReference type="ARBA" id="ARBA00049047"/>
    </source>
</evidence>
<keyword evidence="3 8" id="KW-0028">Amino-acid biosynthesis</keyword>
<evidence type="ECO:0000256" key="4">
    <source>
        <dbReference type="ARBA" id="ARBA00022822"/>
    </source>
</evidence>
<keyword evidence="11" id="KW-1185">Reference proteome</keyword>
<accession>A0ABU7RDR0</accession>
<comment type="pathway">
    <text evidence="1 8">Amino-acid biosynthesis; L-tryptophan biosynthesis; L-tryptophan from chorismate: step 5/5.</text>
</comment>
<dbReference type="PROSITE" id="PS00167">
    <property type="entry name" value="TRP_SYNTHASE_ALPHA"/>
    <property type="match status" value="1"/>
</dbReference>
<evidence type="ECO:0000256" key="1">
    <source>
        <dbReference type="ARBA" id="ARBA00004733"/>
    </source>
</evidence>
<dbReference type="InterPro" id="IPR011060">
    <property type="entry name" value="RibuloseP-bd_barrel"/>
</dbReference>
<keyword evidence="5 8" id="KW-0057">Aromatic amino acid biosynthesis</keyword>
<sequence length="263" mass="29146">MSRIKQLFERKNNHVLNIYCTAGFPKLDSTLPVMKALQESGADIIELGMPYSDPLADGVTIQNSSTVAIANGMNMRVLFQQLKDMRKAPEEGGIGNDIPVVLMGYMNPVLQYGFEKFCADAAAVGVDGLILPDMPPHEFEGVYRSIIEKYQLDFIFLVTPETSEERVRKLDSLSSGFLYAVSSSSTTGGEKDFEQVAKYLQKLQSYKLRNPIMVGFGIKDKQSFNKACQYANGAIIGSAYIKFIQHAQSPEVITKSFVQSIIN</sequence>
<gene>
    <name evidence="8 10" type="primary">trpA</name>
    <name evidence="10" type="ORF">V2H41_02465</name>
</gene>
<dbReference type="GO" id="GO:0004834">
    <property type="term" value="F:tryptophan synthase activity"/>
    <property type="evidence" value="ECO:0007669"/>
    <property type="project" value="UniProtKB-EC"/>
</dbReference>
<dbReference type="Pfam" id="PF00290">
    <property type="entry name" value="Trp_syntA"/>
    <property type="match status" value="1"/>
</dbReference>
<dbReference type="EMBL" id="JAZGLY010000001">
    <property type="protein sequence ID" value="MEE6186130.1"/>
    <property type="molecule type" value="Genomic_DNA"/>
</dbReference>
<comment type="caution">
    <text evidence="10">The sequence shown here is derived from an EMBL/GenBank/DDBJ whole genome shotgun (WGS) entry which is preliminary data.</text>
</comment>
<name>A0ABU7RDR0_9BACT</name>
<dbReference type="HAMAP" id="MF_00131">
    <property type="entry name" value="Trp_synth_alpha"/>
    <property type="match status" value="1"/>
</dbReference>
<feature type="active site" description="Proton acceptor" evidence="8">
    <location>
        <position position="57"/>
    </location>
</feature>
<evidence type="ECO:0000256" key="8">
    <source>
        <dbReference type="HAMAP-Rule" id="MF_00131"/>
    </source>
</evidence>
<feature type="active site" description="Proton acceptor" evidence="8">
    <location>
        <position position="46"/>
    </location>
</feature>
<evidence type="ECO:0000256" key="5">
    <source>
        <dbReference type="ARBA" id="ARBA00023141"/>
    </source>
</evidence>
<dbReference type="InterPro" id="IPR018204">
    <property type="entry name" value="Trp_synthase_alpha_AS"/>
</dbReference>
<dbReference type="Gene3D" id="3.20.20.70">
    <property type="entry name" value="Aldolase class I"/>
    <property type="match status" value="1"/>
</dbReference>
<comment type="similarity">
    <text evidence="8 9">Belongs to the TrpA family.</text>
</comment>
<comment type="function">
    <text evidence="8">The alpha subunit is responsible for the aldol cleavage of indoleglycerol phosphate to indole and glyceraldehyde 3-phosphate.</text>
</comment>
<dbReference type="PANTHER" id="PTHR43406:SF1">
    <property type="entry name" value="TRYPTOPHAN SYNTHASE ALPHA CHAIN, CHLOROPLASTIC"/>
    <property type="match status" value="1"/>
</dbReference>
<evidence type="ECO:0000256" key="2">
    <source>
        <dbReference type="ARBA" id="ARBA00011270"/>
    </source>
</evidence>
<keyword evidence="6 8" id="KW-0456">Lyase</keyword>
<dbReference type="PANTHER" id="PTHR43406">
    <property type="entry name" value="TRYPTOPHAN SYNTHASE, ALPHA CHAIN"/>
    <property type="match status" value="1"/>
</dbReference>
<evidence type="ECO:0000256" key="9">
    <source>
        <dbReference type="RuleBase" id="RU003662"/>
    </source>
</evidence>
<evidence type="ECO:0000313" key="10">
    <source>
        <dbReference type="EMBL" id="MEE6186130.1"/>
    </source>
</evidence>
<protein>
    <recommendedName>
        <fullName evidence="8">Tryptophan synthase alpha chain</fullName>
        <ecNumber evidence="8">4.2.1.20</ecNumber>
    </recommendedName>
</protein>
<comment type="catalytic activity">
    <reaction evidence="7 8">
        <text>(1S,2R)-1-C-(indol-3-yl)glycerol 3-phosphate + L-serine = D-glyceraldehyde 3-phosphate + L-tryptophan + H2O</text>
        <dbReference type="Rhea" id="RHEA:10532"/>
        <dbReference type="ChEBI" id="CHEBI:15377"/>
        <dbReference type="ChEBI" id="CHEBI:33384"/>
        <dbReference type="ChEBI" id="CHEBI:57912"/>
        <dbReference type="ChEBI" id="CHEBI:58866"/>
        <dbReference type="ChEBI" id="CHEBI:59776"/>
        <dbReference type="EC" id="4.2.1.20"/>
    </reaction>
</comment>
<evidence type="ECO:0000313" key="11">
    <source>
        <dbReference type="Proteomes" id="UP001357452"/>
    </source>
</evidence>
<reference evidence="10 11" key="1">
    <citation type="submission" date="2024-01" db="EMBL/GenBank/DDBJ databases">
        <title>Niabella digestum sp. nov., isolated from waste digestion system.</title>
        <authorList>
            <person name="Zhang L."/>
        </authorList>
    </citation>
    <scope>NUCLEOTIDE SEQUENCE [LARGE SCALE GENOMIC DNA]</scope>
    <source>
        <strain evidence="10 11">A18</strain>
    </source>
</reference>
<comment type="subunit">
    <text evidence="2 8">Tetramer of two alpha and two beta chains.</text>
</comment>
<dbReference type="CDD" id="cd04724">
    <property type="entry name" value="Tryptophan_synthase_alpha"/>
    <property type="match status" value="1"/>
</dbReference>
<dbReference type="NCBIfam" id="TIGR00262">
    <property type="entry name" value="trpA"/>
    <property type="match status" value="1"/>
</dbReference>
<keyword evidence="4 8" id="KW-0822">Tryptophan biosynthesis</keyword>